<gene>
    <name evidence="1" type="ORF">DB31_3792</name>
</gene>
<proteinExistence type="predicted"/>
<reference evidence="1 2" key="1">
    <citation type="submission" date="2014-04" db="EMBL/GenBank/DDBJ databases">
        <title>Genome assembly of Hyalangium minutum DSM 14724.</title>
        <authorList>
            <person name="Sharma G."/>
            <person name="Subramanian S."/>
        </authorList>
    </citation>
    <scope>NUCLEOTIDE SEQUENCE [LARGE SCALE GENOMIC DNA]</scope>
    <source>
        <strain evidence="1 2">DSM 14724</strain>
    </source>
</reference>
<evidence type="ECO:0000313" key="2">
    <source>
        <dbReference type="Proteomes" id="UP000028725"/>
    </source>
</evidence>
<dbReference type="EMBL" id="JMCB01000020">
    <property type="protein sequence ID" value="KFE62678.1"/>
    <property type="molecule type" value="Genomic_DNA"/>
</dbReference>
<evidence type="ECO:0000313" key="1">
    <source>
        <dbReference type="EMBL" id="KFE62678.1"/>
    </source>
</evidence>
<accession>A0A085W4R5</accession>
<name>A0A085W4R5_9BACT</name>
<sequence>MEAPSYQEQGAPGMRGSRPVQRTGYWTVQATVPLQLVAL</sequence>
<comment type="caution">
    <text evidence="1">The sequence shown here is derived from an EMBL/GenBank/DDBJ whole genome shotgun (WGS) entry which is preliminary data.</text>
</comment>
<dbReference type="AlphaFoldDB" id="A0A085W4R5"/>
<dbReference type="Proteomes" id="UP000028725">
    <property type="component" value="Unassembled WGS sequence"/>
</dbReference>
<protein>
    <submittedName>
        <fullName evidence="1">Uncharacterized protein</fullName>
    </submittedName>
</protein>
<keyword evidence="2" id="KW-1185">Reference proteome</keyword>
<organism evidence="1 2">
    <name type="scientific">Hyalangium minutum</name>
    <dbReference type="NCBI Taxonomy" id="394096"/>
    <lineage>
        <taxon>Bacteria</taxon>
        <taxon>Pseudomonadati</taxon>
        <taxon>Myxococcota</taxon>
        <taxon>Myxococcia</taxon>
        <taxon>Myxococcales</taxon>
        <taxon>Cystobacterineae</taxon>
        <taxon>Archangiaceae</taxon>
        <taxon>Hyalangium</taxon>
    </lineage>
</organism>